<evidence type="ECO:0008006" key="3">
    <source>
        <dbReference type="Google" id="ProtNLM"/>
    </source>
</evidence>
<sequence>MAPVLALVALSGCKRTGELDVTSGVGISAVRSACPVAGVPAGTGDITLFDPPASTDAKAIDVVATLTNVRASCVEGTDTINSTVSFDVQARRNRTDAARVVTLPYFVTVVRGGTQVVSKRIGQITLNFAAGEARASAQGQGTAIVDRAAATLPQETRDQINRRRKPGDQDAAIDPLSDPAVRQAVLAATFEALVGFQLTDAQLRYNVTR</sequence>
<reference evidence="2" key="1">
    <citation type="submission" date="2016-01" db="EMBL/GenBank/DDBJ databases">
        <title>Draft genome of Chromobacterium sp. F49.</title>
        <authorList>
            <person name="Hong K.W."/>
        </authorList>
    </citation>
    <scope>NUCLEOTIDE SEQUENCE [LARGE SCALE GENOMIC DNA]</scope>
    <source>
        <strain evidence="2">CN3</strain>
    </source>
</reference>
<evidence type="ECO:0000313" key="2">
    <source>
        <dbReference type="Proteomes" id="UP000076609"/>
    </source>
</evidence>
<evidence type="ECO:0000313" key="1">
    <source>
        <dbReference type="EMBL" id="KZE14083.1"/>
    </source>
</evidence>
<comment type="caution">
    <text evidence="1">The sequence shown here is derived from an EMBL/GenBank/DDBJ whole genome shotgun (WGS) entry which is preliminary data.</text>
</comment>
<keyword evidence="2" id="KW-1185">Reference proteome</keyword>
<protein>
    <recommendedName>
        <fullName evidence="3">Lipoprotein</fullName>
    </recommendedName>
</protein>
<proteinExistence type="predicted"/>
<dbReference type="Proteomes" id="UP000076609">
    <property type="component" value="Unassembled WGS sequence"/>
</dbReference>
<name>A0ABR5YC47_9SPHN</name>
<organism evidence="1 2">
    <name type="scientific">Sphingomonas hankookensis</name>
    <dbReference type="NCBI Taxonomy" id="563996"/>
    <lineage>
        <taxon>Bacteria</taxon>
        <taxon>Pseudomonadati</taxon>
        <taxon>Pseudomonadota</taxon>
        <taxon>Alphaproteobacteria</taxon>
        <taxon>Sphingomonadales</taxon>
        <taxon>Sphingomonadaceae</taxon>
        <taxon>Sphingomonas</taxon>
    </lineage>
</organism>
<gene>
    <name evidence="1" type="ORF">AVT10_14825</name>
</gene>
<dbReference type="EMBL" id="LQQO01000016">
    <property type="protein sequence ID" value="KZE14083.1"/>
    <property type="molecule type" value="Genomic_DNA"/>
</dbReference>
<accession>A0ABR5YC47</accession>